<accession>A0A8S0QX33</accession>
<proteinExistence type="predicted"/>
<name>A0A8S0QX33_OLEEU</name>
<evidence type="ECO:0000313" key="2">
    <source>
        <dbReference type="Proteomes" id="UP000594638"/>
    </source>
</evidence>
<gene>
    <name evidence="1" type="ORF">OLEA9_A081572</name>
</gene>
<reference evidence="1 2" key="1">
    <citation type="submission" date="2019-12" db="EMBL/GenBank/DDBJ databases">
        <authorList>
            <person name="Alioto T."/>
            <person name="Alioto T."/>
            <person name="Gomez Garrido J."/>
        </authorList>
    </citation>
    <scope>NUCLEOTIDE SEQUENCE [LARGE SCALE GENOMIC DNA]</scope>
</reference>
<dbReference type="OrthoDB" id="1624331at2759"/>
<dbReference type="EMBL" id="CACTIH010001983">
    <property type="protein sequence ID" value="CAA2970745.1"/>
    <property type="molecule type" value="Genomic_DNA"/>
</dbReference>
<organism evidence="1 2">
    <name type="scientific">Olea europaea subsp. europaea</name>
    <dbReference type="NCBI Taxonomy" id="158383"/>
    <lineage>
        <taxon>Eukaryota</taxon>
        <taxon>Viridiplantae</taxon>
        <taxon>Streptophyta</taxon>
        <taxon>Embryophyta</taxon>
        <taxon>Tracheophyta</taxon>
        <taxon>Spermatophyta</taxon>
        <taxon>Magnoliopsida</taxon>
        <taxon>eudicotyledons</taxon>
        <taxon>Gunneridae</taxon>
        <taxon>Pentapetalae</taxon>
        <taxon>asterids</taxon>
        <taxon>lamiids</taxon>
        <taxon>Lamiales</taxon>
        <taxon>Oleaceae</taxon>
        <taxon>Oleeae</taxon>
        <taxon>Olea</taxon>
    </lineage>
</organism>
<keyword evidence="2" id="KW-1185">Reference proteome</keyword>
<comment type="caution">
    <text evidence="1">The sequence shown here is derived from an EMBL/GenBank/DDBJ whole genome shotgun (WGS) entry which is preliminary data.</text>
</comment>
<sequence>MGIGIDLGTFFQNTYSINDQGMENIFDCINASIAVAAKEKPKEFLARRSRIIEALLMASPMDDIDQDCSISSSSNFSCESPLDEDLDNQFDGVTSAPSKPINLVAKEKDCGIIQSVAFDGENKYRGKKFQRKIETEDAKHEIDARNGNKGLSLDEVKFKATKRKFEETSLGIKKGKRKVQILDFKDIPQSKPIVDENRFNRGGFKKPSFRRR</sequence>
<evidence type="ECO:0000313" key="1">
    <source>
        <dbReference type="EMBL" id="CAA2970745.1"/>
    </source>
</evidence>
<dbReference type="AlphaFoldDB" id="A0A8S0QX33"/>
<protein>
    <submittedName>
        <fullName evidence="1">Uncharacterized protein</fullName>
    </submittedName>
</protein>
<dbReference type="Proteomes" id="UP000594638">
    <property type="component" value="Unassembled WGS sequence"/>
</dbReference>
<dbReference type="Gramene" id="OE9A081572T1">
    <property type="protein sequence ID" value="OE9A081572C1"/>
    <property type="gene ID" value="OE9A081572"/>
</dbReference>